<dbReference type="PANTHER" id="PTHR43570">
    <property type="entry name" value="ALDEHYDE DEHYDROGENASE"/>
    <property type="match status" value="1"/>
</dbReference>
<evidence type="ECO:0000256" key="2">
    <source>
        <dbReference type="ARBA" id="ARBA00023002"/>
    </source>
</evidence>
<evidence type="ECO:0000256" key="4">
    <source>
        <dbReference type="PIRNR" id="PIRNR036492"/>
    </source>
</evidence>
<comment type="caution">
    <text evidence="9">The sequence shown here is derived from an EMBL/GenBank/DDBJ whole genome shotgun (WGS) entry which is preliminary data.</text>
</comment>
<evidence type="ECO:0000256" key="3">
    <source>
        <dbReference type="ARBA" id="ARBA00023027"/>
    </source>
</evidence>
<dbReference type="InterPro" id="IPR012394">
    <property type="entry name" value="Aldehyde_DH_NAD(P)"/>
</dbReference>
<evidence type="ECO:0000313" key="10">
    <source>
        <dbReference type="Proteomes" id="UP001050691"/>
    </source>
</evidence>
<dbReference type="PROSITE" id="PS00687">
    <property type="entry name" value="ALDEHYDE_DEHYDR_GLU"/>
    <property type="match status" value="1"/>
</dbReference>
<name>A0AAV5AN12_9AGAM</name>
<evidence type="ECO:0000256" key="5">
    <source>
        <dbReference type="PIRSR" id="PIRSR036492-1"/>
    </source>
</evidence>
<dbReference type="EMBL" id="BPWL01000010">
    <property type="protein sequence ID" value="GJJ14524.1"/>
    <property type="molecule type" value="Genomic_DNA"/>
</dbReference>
<dbReference type="Proteomes" id="UP001050691">
    <property type="component" value="Unassembled WGS sequence"/>
</dbReference>
<dbReference type="InterPro" id="IPR016160">
    <property type="entry name" value="Ald_DH_CS_CYS"/>
</dbReference>
<dbReference type="GO" id="GO:0005737">
    <property type="term" value="C:cytoplasm"/>
    <property type="evidence" value="ECO:0007669"/>
    <property type="project" value="TreeGrafter"/>
</dbReference>
<proteinExistence type="inferred from homology"/>
<reference evidence="9" key="1">
    <citation type="submission" date="2021-10" db="EMBL/GenBank/DDBJ databases">
        <title>De novo Genome Assembly of Clathrus columnatus (Basidiomycota, Fungi) Using Illumina and Nanopore Sequence Data.</title>
        <authorList>
            <person name="Ogiso-Tanaka E."/>
            <person name="Itagaki H."/>
            <person name="Hosoya T."/>
            <person name="Hosaka K."/>
        </authorList>
    </citation>
    <scope>NUCLEOTIDE SEQUENCE</scope>
    <source>
        <strain evidence="9">MO-923</strain>
    </source>
</reference>
<accession>A0AAV5AN12</accession>
<comment type="similarity">
    <text evidence="1 4 7">Belongs to the aldehyde dehydrogenase family.</text>
</comment>
<evidence type="ECO:0000256" key="6">
    <source>
        <dbReference type="PROSITE-ProRule" id="PRU10007"/>
    </source>
</evidence>
<keyword evidence="3" id="KW-0520">NAD</keyword>
<dbReference type="FunFam" id="3.40.309.10:FF:000025">
    <property type="entry name" value="Aldehyde dehydrogenase"/>
    <property type="match status" value="1"/>
</dbReference>
<dbReference type="InterPro" id="IPR016162">
    <property type="entry name" value="Ald_DH_N"/>
</dbReference>
<dbReference type="InterPro" id="IPR015590">
    <property type="entry name" value="Aldehyde_DH_dom"/>
</dbReference>
<feature type="active site" evidence="5 6">
    <location>
        <position position="216"/>
    </location>
</feature>
<keyword evidence="2 4" id="KW-0560">Oxidoreductase</keyword>
<dbReference type="InterPro" id="IPR016163">
    <property type="entry name" value="Ald_DH_C"/>
</dbReference>
<dbReference type="InterPro" id="IPR016161">
    <property type="entry name" value="Ald_DH/histidinol_DH"/>
</dbReference>
<sequence length="461" mass="50641">MSSSSSTLVYTPIEEISKIHASLKENFNNGTGKLADINYRKNQLLQLGYIFQDNFSRWEEALAKDMGRPRLDSYMCVLYAYNNVNSWAKPSGPSTWNYIWAPLSPTILKEPKGVVLYILPFNLPIWTLTGLAGAIAAGCPCVIKPSELTPASAALMAELFPKYLDQDLYRIVNGGVEETTKLLELPWDHIMYTGSGRVGRIVATAAAKHLTPITLELGGKSPAIVDSTANISLSARRIFWGKVMNCGQICVAPDYVIVTEDVKDEFIKECEAAYKSFFPEGPEKSESFSRIISEGHTQRLKNLIDQTRGEIVFGGDVDIKARYVSPTLVKNVALDDVLMQDEIFGPVLSVVSVKNAGEAIRIINGRERPLALYIFSNDSKLKKFVLENTLSGSVVVNDVVIQGGCHLVPFGGTGASGCLICYFTSDTRHSICINGQFFEFSIGKQIEAFTTTVNGIVTFEA</sequence>
<feature type="active site" evidence="5">
    <location>
        <position position="250"/>
    </location>
</feature>
<dbReference type="Gene3D" id="3.40.605.10">
    <property type="entry name" value="Aldehyde Dehydrogenase, Chain A, domain 1"/>
    <property type="match status" value="1"/>
</dbReference>
<dbReference type="AlphaFoldDB" id="A0AAV5AN12"/>
<dbReference type="Gene3D" id="3.40.309.10">
    <property type="entry name" value="Aldehyde Dehydrogenase, Chain A, domain 2"/>
    <property type="match status" value="1"/>
</dbReference>
<dbReference type="GO" id="GO:0006081">
    <property type="term" value="P:aldehyde metabolic process"/>
    <property type="evidence" value="ECO:0007669"/>
    <property type="project" value="InterPro"/>
</dbReference>
<dbReference type="InterPro" id="IPR029510">
    <property type="entry name" value="Ald_DH_CS_GLU"/>
</dbReference>
<evidence type="ECO:0000256" key="7">
    <source>
        <dbReference type="RuleBase" id="RU003345"/>
    </source>
</evidence>
<dbReference type="PIRSF" id="PIRSF036492">
    <property type="entry name" value="ALDH"/>
    <property type="match status" value="1"/>
</dbReference>
<dbReference type="PANTHER" id="PTHR43570:SF16">
    <property type="entry name" value="ALDEHYDE DEHYDROGENASE TYPE III, ISOFORM Q"/>
    <property type="match status" value="1"/>
</dbReference>
<organism evidence="9 10">
    <name type="scientific">Clathrus columnatus</name>
    <dbReference type="NCBI Taxonomy" id="1419009"/>
    <lineage>
        <taxon>Eukaryota</taxon>
        <taxon>Fungi</taxon>
        <taxon>Dikarya</taxon>
        <taxon>Basidiomycota</taxon>
        <taxon>Agaricomycotina</taxon>
        <taxon>Agaricomycetes</taxon>
        <taxon>Phallomycetidae</taxon>
        <taxon>Phallales</taxon>
        <taxon>Clathraceae</taxon>
        <taxon>Clathrus</taxon>
    </lineage>
</organism>
<feature type="domain" description="Aldehyde dehydrogenase" evidence="8">
    <location>
        <begin position="35"/>
        <end position="417"/>
    </location>
</feature>
<gene>
    <name evidence="9" type="ORF">Clacol_008788</name>
</gene>
<dbReference type="GO" id="GO:0004029">
    <property type="term" value="F:aldehyde dehydrogenase (NAD+) activity"/>
    <property type="evidence" value="ECO:0007669"/>
    <property type="project" value="TreeGrafter"/>
</dbReference>
<evidence type="ECO:0000313" key="9">
    <source>
        <dbReference type="EMBL" id="GJJ14524.1"/>
    </source>
</evidence>
<protein>
    <recommendedName>
        <fullName evidence="4">Aldehyde dehydrogenase</fullName>
    </recommendedName>
</protein>
<keyword evidence="10" id="KW-1185">Reference proteome</keyword>
<dbReference type="PROSITE" id="PS00070">
    <property type="entry name" value="ALDEHYDE_DEHYDR_CYS"/>
    <property type="match status" value="1"/>
</dbReference>
<dbReference type="Pfam" id="PF00171">
    <property type="entry name" value="Aldedh"/>
    <property type="match status" value="1"/>
</dbReference>
<dbReference type="SUPFAM" id="SSF53720">
    <property type="entry name" value="ALDH-like"/>
    <property type="match status" value="1"/>
</dbReference>
<evidence type="ECO:0000259" key="8">
    <source>
        <dbReference type="Pfam" id="PF00171"/>
    </source>
</evidence>
<evidence type="ECO:0000256" key="1">
    <source>
        <dbReference type="ARBA" id="ARBA00009986"/>
    </source>
</evidence>